<reference evidence="3" key="1">
    <citation type="submission" date="2017-03" db="EMBL/GenBank/DDBJ databases">
        <authorList>
            <person name="Safronova V.I."/>
            <person name="Sazanova A.L."/>
            <person name="Chirak E.R."/>
        </authorList>
    </citation>
    <scope>NUCLEOTIDE SEQUENCE [LARGE SCALE GENOMIC DNA]</scope>
    <source>
        <strain evidence="3">Ach-343</strain>
    </source>
</reference>
<dbReference type="AlphaFoldDB" id="A0A2W7CDT2"/>
<protein>
    <submittedName>
        <fullName evidence="2">Hydrolase</fullName>
    </submittedName>
</protein>
<dbReference type="PROSITE" id="PS50263">
    <property type="entry name" value="CN_HYDROLASE"/>
    <property type="match status" value="1"/>
</dbReference>
<name>A0A2W7CDT2_9HYPH</name>
<gene>
    <name evidence="2" type="ORF">B5V02_00710</name>
</gene>
<dbReference type="SUPFAM" id="SSF56317">
    <property type="entry name" value="Carbon-nitrogen hydrolase"/>
    <property type="match status" value="1"/>
</dbReference>
<dbReference type="InterPro" id="IPR036526">
    <property type="entry name" value="C-N_Hydrolase_sf"/>
</dbReference>
<dbReference type="CDD" id="cd07197">
    <property type="entry name" value="nitrilase"/>
    <property type="match status" value="1"/>
</dbReference>
<keyword evidence="2" id="KW-0378">Hydrolase</keyword>
<keyword evidence="3" id="KW-1185">Reference proteome</keyword>
<dbReference type="GO" id="GO:0016787">
    <property type="term" value="F:hydrolase activity"/>
    <property type="evidence" value="ECO:0007669"/>
    <property type="project" value="UniProtKB-KW"/>
</dbReference>
<dbReference type="Gene3D" id="3.60.110.10">
    <property type="entry name" value="Carbon-nitrogen hydrolase"/>
    <property type="match status" value="1"/>
</dbReference>
<feature type="domain" description="CN hydrolase" evidence="1">
    <location>
        <begin position="10"/>
        <end position="257"/>
    </location>
</feature>
<dbReference type="EMBL" id="MZXV01000006">
    <property type="protein sequence ID" value="PZV40421.1"/>
    <property type="molecule type" value="Genomic_DNA"/>
</dbReference>
<comment type="caution">
    <text evidence="2">The sequence shown here is derived from an EMBL/GenBank/DDBJ whole genome shotgun (WGS) entry which is preliminary data.</text>
</comment>
<accession>A0A2W7CDT2</accession>
<dbReference type="Proteomes" id="UP000248616">
    <property type="component" value="Unassembled WGS sequence"/>
</dbReference>
<proteinExistence type="predicted"/>
<dbReference type="InterPro" id="IPR003010">
    <property type="entry name" value="C-N_Hydrolase"/>
</dbReference>
<evidence type="ECO:0000313" key="2">
    <source>
        <dbReference type="EMBL" id="PZV40421.1"/>
    </source>
</evidence>
<sequence length="285" mass="31867">MIAQSPKPELRLLAYQIFIPPTRNPAERDRHLARAAAMVSDRLSREPEPIDLVVLPELSSIEYSREAFEALDLLAESLDGPSFKTWRAVAERFGVTIAYGLPVFTDGLLQITQVVVGPDGDRRGGYAKLHTAQFGASMEKEFFSSGDHIFVFDVAGFRVAPIICYDIRIPELSRTLCVDHGVDLLLHCGAYARDLTYFSWHHFVITRALENQVYVLSLNRAGQDFGGSIFCPPWIDQTQPPHHFGDAEVIETLTVTRFAIAAARRTYPFLADRLADYSSLPLQLG</sequence>
<dbReference type="PANTHER" id="PTHR23088:SF27">
    <property type="entry name" value="DEAMINATED GLUTATHIONE AMIDASE"/>
    <property type="match status" value="1"/>
</dbReference>
<organism evidence="2 3">
    <name type="scientific">Mesorhizobium kowhaii</name>
    <dbReference type="NCBI Taxonomy" id="1300272"/>
    <lineage>
        <taxon>Bacteria</taxon>
        <taxon>Pseudomonadati</taxon>
        <taxon>Pseudomonadota</taxon>
        <taxon>Alphaproteobacteria</taxon>
        <taxon>Hyphomicrobiales</taxon>
        <taxon>Phyllobacteriaceae</taxon>
        <taxon>Mesorhizobium</taxon>
    </lineage>
</organism>
<evidence type="ECO:0000259" key="1">
    <source>
        <dbReference type="PROSITE" id="PS50263"/>
    </source>
</evidence>
<dbReference type="RefSeq" id="WP_111542369.1">
    <property type="nucleotide sequence ID" value="NZ_MZXV01000006.1"/>
</dbReference>
<dbReference type="Pfam" id="PF00795">
    <property type="entry name" value="CN_hydrolase"/>
    <property type="match status" value="1"/>
</dbReference>
<evidence type="ECO:0000313" key="3">
    <source>
        <dbReference type="Proteomes" id="UP000248616"/>
    </source>
</evidence>
<dbReference type="OrthoDB" id="9803803at2"/>
<dbReference type="PANTHER" id="PTHR23088">
    <property type="entry name" value="NITRILASE-RELATED"/>
    <property type="match status" value="1"/>
</dbReference>